<dbReference type="Pfam" id="PF00560">
    <property type="entry name" value="LRR_1"/>
    <property type="match status" value="1"/>
</dbReference>
<evidence type="ECO:0000313" key="5">
    <source>
        <dbReference type="EMBL" id="CAE0405991.1"/>
    </source>
</evidence>
<evidence type="ECO:0000256" key="1">
    <source>
        <dbReference type="ARBA" id="ARBA00004196"/>
    </source>
</evidence>
<keyword evidence="4" id="KW-0812">Transmembrane</keyword>
<dbReference type="SUPFAM" id="SSF52058">
    <property type="entry name" value="L domain-like"/>
    <property type="match status" value="1"/>
</dbReference>
<evidence type="ECO:0000256" key="4">
    <source>
        <dbReference type="SAM" id="Phobius"/>
    </source>
</evidence>
<keyword evidence="4" id="KW-0472">Membrane</keyword>
<comment type="subcellular location">
    <subcellularLocation>
        <location evidence="1">Cell envelope</location>
    </subcellularLocation>
</comment>
<dbReference type="InterPro" id="IPR051848">
    <property type="entry name" value="PGIP"/>
</dbReference>
<dbReference type="FunFam" id="3.80.10.10:FF:000383">
    <property type="entry name" value="Leucine-rich repeat receptor protein kinase EMS1"/>
    <property type="match status" value="1"/>
</dbReference>
<keyword evidence="4" id="KW-1133">Transmembrane helix</keyword>
<name>A0A7S3L0P3_9STRA</name>
<evidence type="ECO:0008006" key="6">
    <source>
        <dbReference type="Google" id="ProtNLM"/>
    </source>
</evidence>
<dbReference type="AlphaFoldDB" id="A0A7S3L0P3"/>
<evidence type="ECO:0000256" key="3">
    <source>
        <dbReference type="SAM" id="MobiDB-lite"/>
    </source>
</evidence>
<accession>A0A7S3L0P3</accession>
<gene>
    <name evidence="5" type="ORF">ACOF00016_LOCUS3937</name>
</gene>
<protein>
    <recommendedName>
        <fullName evidence="6">Leucine-rich repeat-containing N-terminal plant-type domain-containing protein</fullName>
    </recommendedName>
</protein>
<feature type="region of interest" description="Disordered" evidence="3">
    <location>
        <begin position="1"/>
        <end position="41"/>
    </location>
</feature>
<dbReference type="InterPro" id="IPR001611">
    <property type="entry name" value="Leu-rich_rpt"/>
</dbReference>
<proteinExistence type="predicted"/>
<dbReference type="PANTHER" id="PTHR48059:SF30">
    <property type="entry name" value="OS06G0587000 PROTEIN"/>
    <property type="match status" value="1"/>
</dbReference>
<evidence type="ECO:0000256" key="2">
    <source>
        <dbReference type="ARBA" id="ARBA00022737"/>
    </source>
</evidence>
<keyword evidence="2" id="KW-0677">Repeat</keyword>
<feature type="compositionally biased region" description="Basic and acidic residues" evidence="3">
    <location>
        <begin position="1"/>
        <end position="18"/>
    </location>
</feature>
<dbReference type="InterPro" id="IPR032675">
    <property type="entry name" value="LRR_dom_sf"/>
</dbReference>
<reference evidence="5" key="1">
    <citation type="submission" date="2021-01" db="EMBL/GenBank/DDBJ databases">
        <authorList>
            <person name="Corre E."/>
            <person name="Pelletier E."/>
            <person name="Niang G."/>
            <person name="Scheremetjew M."/>
            <person name="Finn R."/>
            <person name="Kale V."/>
            <person name="Holt S."/>
            <person name="Cochrane G."/>
            <person name="Meng A."/>
            <person name="Brown T."/>
            <person name="Cohen L."/>
        </authorList>
    </citation>
    <scope>NUCLEOTIDE SEQUENCE</scope>
    <source>
        <strain evidence="5">CCMP127</strain>
    </source>
</reference>
<sequence>MTPMEEKTNPGKDAVMDKESEDAPAAPTENRGPSIITTADRGVVQEPDVEYGVYEPNEDGLAVAVAVTEEDDDVFIPSAVEYDPDAKPPLHRNRRFRLYGFLAFFALMACAVGATIGIVLGGKGDSASEIELHPREQLGIRDLVTRLVGEEQVNRYNSPYKKAIDWIIYEDPHQLTPDDDRFVQRLIMAYFFYATSVDMPWKSCNPPNTTLEESSSCFFEKLFSLRPPRYSPEQAVRWLSGTHECEWVGVQCDRAMQVRSINLAGQEMTGPFPDGIVHLPLLQSITVPLNKWRGSIPSEMATMKHLVNFEVHFNELSGNIPEEIWDMKNLIRLNVGGNKMTGSLSTKIGNLRDLKGIFVYGNQITGKIPTEVGKLASLTYFRVSENLMTGKIPTELSELKALEEIWISDNNLSGELPSNFFELPNLRDVRMRRNPLLTGRWPDSFWDIDVMSYVDIRQTNFTGSISEKIGNMSTLINFRIANTRFTGPIPTVVAQLPLQSLWVQNTDMTGDVPTEICEAQDFIKFKDLVADCLGDTPDQPCACCTGCCSEEGGCLTLE</sequence>
<dbReference type="Gene3D" id="3.80.10.10">
    <property type="entry name" value="Ribonuclease Inhibitor"/>
    <property type="match status" value="2"/>
</dbReference>
<organism evidence="5">
    <name type="scientific">Amphora coffeiformis</name>
    <dbReference type="NCBI Taxonomy" id="265554"/>
    <lineage>
        <taxon>Eukaryota</taxon>
        <taxon>Sar</taxon>
        <taxon>Stramenopiles</taxon>
        <taxon>Ochrophyta</taxon>
        <taxon>Bacillariophyta</taxon>
        <taxon>Bacillariophyceae</taxon>
        <taxon>Bacillariophycidae</taxon>
        <taxon>Thalassiophysales</taxon>
        <taxon>Catenulaceae</taxon>
        <taxon>Amphora</taxon>
    </lineage>
</organism>
<dbReference type="PANTHER" id="PTHR48059">
    <property type="entry name" value="POLYGALACTURONASE INHIBITOR 1"/>
    <property type="match status" value="1"/>
</dbReference>
<feature type="transmembrane region" description="Helical" evidence="4">
    <location>
        <begin position="98"/>
        <end position="120"/>
    </location>
</feature>
<dbReference type="EMBL" id="HBIM01004601">
    <property type="protein sequence ID" value="CAE0405991.1"/>
    <property type="molecule type" value="Transcribed_RNA"/>
</dbReference>